<dbReference type="RefSeq" id="WP_194029084.1">
    <property type="nucleotide sequence ID" value="NZ_JADEWZ010000010.1"/>
</dbReference>
<sequence>MPEKSEEQVRQYLAYWFQLGKKAIDRHGKEKLLPQPVFLGNRYSREFEECWQKIITSQNSDFYLEGTEQRITDLVSSTWEIVSCARCEMPVPIKNSGVSSSLCPCNDLPDWPNFDLPQPRSPINRETQIGRIRDRLKSSGL</sequence>
<dbReference type="Proteomes" id="UP000654482">
    <property type="component" value="Unassembled WGS sequence"/>
</dbReference>
<organism evidence="1 2">
    <name type="scientific">Lusitaniella coriacea LEGE 07157</name>
    <dbReference type="NCBI Taxonomy" id="945747"/>
    <lineage>
        <taxon>Bacteria</taxon>
        <taxon>Bacillati</taxon>
        <taxon>Cyanobacteriota</taxon>
        <taxon>Cyanophyceae</taxon>
        <taxon>Spirulinales</taxon>
        <taxon>Lusitaniellaceae</taxon>
        <taxon>Lusitaniella</taxon>
    </lineage>
</organism>
<dbReference type="AlphaFoldDB" id="A0A8J7DWC3"/>
<reference evidence="1" key="1">
    <citation type="submission" date="2020-10" db="EMBL/GenBank/DDBJ databases">
        <authorList>
            <person name="Castelo-Branco R."/>
            <person name="Eusebio N."/>
            <person name="Adriana R."/>
            <person name="Vieira A."/>
            <person name="Brugerolle De Fraissinette N."/>
            <person name="Rezende De Castro R."/>
            <person name="Schneider M.P."/>
            <person name="Vasconcelos V."/>
            <person name="Leao P.N."/>
        </authorList>
    </citation>
    <scope>NUCLEOTIDE SEQUENCE</scope>
    <source>
        <strain evidence="1">LEGE 07157</strain>
    </source>
</reference>
<evidence type="ECO:0000313" key="2">
    <source>
        <dbReference type="Proteomes" id="UP000654482"/>
    </source>
</evidence>
<name>A0A8J7DWC3_9CYAN</name>
<dbReference type="EMBL" id="JADEWZ010000010">
    <property type="protein sequence ID" value="MBE9115998.1"/>
    <property type="molecule type" value="Genomic_DNA"/>
</dbReference>
<protein>
    <submittedName>
        <fullName evidence="1">Uncharacterized protein</fullName>
    </submittedName>
</protein>
<gene>
    <name evidence="1" type="ORF">IQ249_08840</name>
</gene>
<comment type="caution">
    <text evidence="1">The sequence shown here is derived from an EMBL/GenBank/DDBJ whole genome shotgun (WGS) entry which is preliminary data.</text>
</comment>
<proteinExistence type="predicted"/>
<accession>A0A8J7DWC3</accession>
<keyword evidence="2" id="KW-1185">Reference proteome</keyword>
<evidence type="ECO:0000313" key="1">
    <source>
        <dbReference type="EMBL" id="MBE9115998.1"/>
    </source>
</evidence>